<keyword evidence="3" id="KW-1185">Reference proteome</keyword>
<evidence type="ECO:0000256" key="1">
    <source>
        <dbReference type="SAM" id="Phobius"/>
    </source>
</evidence>
<accession>A0A3S3RP64</accession>
<evidence type="ECO:0000313" key="3">
    <source>
        <dbReference type="Proteomes" id="UP000285301"/>
    </source>
</evidence>
<evidence type="ECO:0000313" key="2">
    <source>
        <dbReference type="EMBL" id="RWS03927.1"/>
    </source>
</evidence>
<gene>
    <name evidence="2" type="ORF">B4U79_16465</name>
</gene>
<dbReference type="EMBL" id="NCKU01006009">
    <property type="protein sequence ID" value="RWS03927.1"/>
    <property type="molecule type" value="Genomic_DNA"/>
</dbReference>
<keyword evidence="1" id="KW-0472">Membrane</keyword>
<sequence length="479" mass="55294">MSAKVGRLTKETNIKVLEVSNAAENVESRVLSVRGQKILFQPNETYFMKAIGESSRNEYVFGGWNQVFFGCPQPLCIDATIDAIAADNHQLIIFRGLYYWILSRNLQPTFRNAQKIQQTFQSVDKFVAASAADKFGNLIIVDEDMKVHGFIKDLLPIVDHFFPALRELTIFRVIRVWPEILKAIKKELDYTPLPNIPYSKIKVMSIKDYTDKNVRSMFITKDYNNAWKLVLFLEEDQFLIIDLIRMARLGFRQQIEKLKGKEAFAKPGLIDYINSIDIPESTLSNSFFGPYNVKSELNQNFPRQPEAAFARGDKAYIVKSWEYYELSSSDFQESSFPKLKQTRISGIDDIFTRVLHCKLLDYESWGFKSYYDFKKNYRDMIKNPKVILPATTISLPSSSSSMKTMKTVQSESNSSGLIFAFVSALLILFLVASFMYSRQQKSKVSATRKNVSLNKSKKFHLNDRKRKFVRNRSLHNRSP</sequence>
<keyword evidence="1" id="KW-1133">Transmembrane helix</keyword>
<dbReference type="Proteomes" id="UP000285301">
    <property type="component" value="Unassembled WGS sequence"/>
</dbReference>
<name>A0A3S3RP64_9ACAR</name>
<dbReference type="SUPFAM" id="SSF50923">
    <property type="entry name" value="Hemopexin-like domain"/>
    <property type="match status" value="1"/>
</dbReference>
<dbReference type="OrthoDB" id="9898692at2759"/>
<keyword evidence="1" id="KW-0812">Transmembrane</keyword>
<feature type="transmembrane region" description="Helical" evidence="1">
    <location>
        <begin position="416"/>
        <end position="436"/>
    </location>
</feature>
<comment type="caution">
    <text evidence="2">The sequence shown here is derived from an EMBL/GenBank/DDBJ whole genome shotgun (WGS) entry which is preliminary data.</text>
</comment>
<dbReference type="Gene3D" id="2.110.10.10">
    <property type="entry name" value="Hemopexin-like domain"/>
    <property type="match status" value="1"/>
</dbReference>
<organism evidence="2 3">
    <name type="scientific">Dinothrombium tinctorium</name>
    <dbReference type="NCBI Taxonomy" id="1965070"/>
    <lineage>
        <taxon>Eukaryota</taxon>
        <taxon>Metazoa</taxon>
        <taxon>Ecdysozoa</taxon>
        <taxon>Arthropoda</taxon>
        <taxon>Chelicerata</taxon>
        <taxon>Arachnida</taxon>
        <taxon>Acari</taxon>
        <taxon>Acariformes</taxon>
        <taxon>Trombidiformes</taxon>
        <taxon>Prostigmata</taxon>
        <taxon>Anystina</taxon>
        <taxon>Parasitengona</taxon>
        <taxon>Trombidioidea</taxon>
        <taxon>Trombidiidae</taxon>
        <taxon>Dinothrombium</taxon>
    </lineage>
</organism>
<reference evidence="2 3" key="1">
    <citation type="journal article" date="2018" name="Gigascience">
        <title>Genomes of trombidid mites reveal novel predicted allergens and laterally-transferred genes associated with secondary metabolism.</title>
        <authorList>
            <person name="Dong X."/>
            <person name="Chaisiri K."/>
            <person name="Xia D."/>
            <person name="Armstrong S.D."/>
            <person name="Fang Y."/>
            <person name="Donnelly M.J."/>
            <person name="Kadowaki T."/>
            <person name="McGarry J.W."/>
            <person name="Darby A.C."/>
            <person name="Makepeace B.L."/>
        </authorList>
    </citation>
    <scope>NUCLEOTIDE SEQUENCE [LARGE SCALE GENOMIC DNA]</scope>
    <source>
        <strain evidence="2">UoL-WK</strain>
    </source>
</reference>
<proteinExistence type="predicted"/>
<protein>
    <submittedName>
        <fullName evidence="2">Uncharacterized protein</fullName>
    </submittedName>
</protein>
<dbReference type="InterPro" id="IPR036375">
    <property type="entry name" value="Hemopexin-like_dom_sf"/>
</dbReference>
<dbReference type="AlphaFoldDB" id="A0A3S3RP64"/>